<protein>
    <submittedName>
        <fullName evidence="2">Glycosyl transferases group 1 family protein</fullName>
    </submittedName>
</protein>
<feature type="domain" description="Glycosyl transferase family 1" evidence="1">
    <location>
        <begin position="308"/>
        <end position="383"/>
    </location>
</feature>
<dbReference type="Pfam" id="PF00534">
    <property type="entry name" value="Glycos_transf_1"/>
    <property type="match status" value="1"/>
</dbReference>
<dbReference type="PATRIC" id="fig|1339352.3.peg.3069"/>
<evidence type="ECO:0000259" key="1">
    <source>
        <dbReference type="Pfam" id="PF00534"/>
    </source>
</evidence>
<dbReference type="InterPro" id="IPR001296">
    <property type="entry name" value="Glyco_trans_1"/>
</dbReference>
<dbReference type="RefSeq" id="WP_032953201.1">
    <property type="nucleotide sequence ID" value="NZ_JNHM01000077.1"/>
</dbReference>
<dbReference type="SUPFAM" id="SSF53756">
    <property type="entry name" value="UDP-Glycosyltransferase/glycogen phosphorylase"/>
    <property type="match status" value="1"/>
</dbReference>
<dbReference type="EMBL" id="JNHM01000077">
    <property type="protein sequence ID" value="KDS49220.1"/>
    <property type="molecule type" value="Genomic_DNA"/>
</dbReference>
<gene>
    <name evidence="2" type="ORF">M099_3228</name>
</gene>
<proteinExistence type="predicted"/>
<sequence length="415" mass="47269">MKVLHISTSDRQGGAAIAAYRLNEALQNEGVDSKMLVYNKITLNPTVERFSSFCSIWEKLFYKPLIPLRTLIKEKMLHNVVTFSMGRYWSCRIHNLPLVQEADIIYIHWINGGFLTVKEIESILKLGKPTFIFLHDMWLLTGGCHHAFSCQKYYSLCNECPTINRTSVKWICKYVFKNKERLKNYSNLHLISPSHWMDDCVGKSALFHHVDRMIIPNLLNTVRFSPIDKIIARQLLQLPLNTQLILFAADSGTQNPYKGWPLLKKALGRMSGLNMAIVVLGNFLCPDEISSSPFASYSMGKISDEYSLTLLYNAVDVYVTSSLAESFGQTIIEAQACGTIPVGFDLGGIPDIIEHEKTGYLAREKDIEDLKDGILWALSHSEDEAIKKNMIDSVSNKFSYKIVTEQHMRKWNMIK</sequence>
<reference evidence="2 3" key="1">
    <citation type="submission" date="2014-04" db="EMBL/GenBank/DDBJ databases">
        <authorList>
            <person name="Sears C."/>
            <person name="Carroll K."/>
            <person name="Sack B.R."/>
            <person name="Qadri F."/>
            <person name="Myers L.L."/>
            <person name="Chung G.-T."/>
            <person name="Escheverria P."/>
            <person name="Fraser C.M."/>
            <person name="Sadzewicz L."/>
            <person name="Shefchek K.A."/>
            <person name="Tallon L."/>
            <person name="Das S.P."/>
            <person name="Daugherty S."/>
            <person name="Mongodin E.F."/>
        </authorList>
    </citation>
    <scope>NUCLEOTIDE SEQUENCE [LARGE SCALE GENOMIC DNA]</scope>
    <source>
        <strain evidence="2 3">3975 RP4</strain>
    </source>
</reference>
<dbReference type="GO" id="GO:0016757">
    <property type="term" value="F:glycosyltransferase activity"/>
    <property type="evidence" value="ECO:0007669"/>
    <property type="project" value="InterPro"/>
</dbReference>
<accession>A0A069SAK6</accession>
<dbReference type="PANTHER" id="PTHR12526">
    <property type="entry name" value="GLYCOSYLTRANSFERASE"/>
    <property type="match status" value="1"/>
</dbReference>
<comment type="caution">
    <text evidence="2">The sequence shown here is derived from an EMBL/GenBank/DDBJ whole genome shotgun (WGS) entry which is preliminary data.</text>
</comment>
<organism evidence="2 3">
    <name type="scientific">Phocaeicola vulgatus str. 3975 RP4</name>
    <dbReference type="NCBI Taxonomy" id="1339352"/>
    <lineage>
        <taxon>Bacteria</taxon>
        <taxon>Pseudomonadati</taxon>
        <taxon>Bacteroidota</taxon>
        <taxon>Bacteroidia</taxon>
        <taxon>Bacteroidales</taxon>
        <taxon>Bacteroidaceae</taxon>
        <taxon>Phocaeicola</taxon>
    </lineage>
</organism>
<evidence type="ECO:0000313" key="2">
    <source>
        <dbReference type="EMBL" id="KDS49220.1"/>
    </source>
</evidence>
<dbReference type="AlphaFoldDB" id="A0A069SAK6"/>
<name>A0A069SAK6_PHOVU</name>
<dbReference type="Proteomes" id="UP000027661">
    <property type="component" value="Unassembled WGS sequence"/>
</dbReference>
<dbReference type="PANTHER" id="PTHR12526:SF637">
    <property type="entry name" value="GLYCOSYLTRANSFERASE EPSF-RELATED"/>
    <property type="match status" value="1"/>
</dbReference>
<evidence type="ECO:0000313" key="3">
    <source>
        <dbReference type="Proteomes" id="UP000027661"/>
    </source>
</evidence>
<dbReference type="Gene3D" id="3.40.50.2000">
    <property type="entry name" value="Glycogen Phosphorylase B"/>
    <property type="match status" value="2"/>
</dbReference>
<keyword evidence="2" id="KW-0808">Transferase</keyword>